<accession>A0AAV7PQ60</accession>
<comment type="caution">
    <text evidence="2">The sequence shown here is derived from an EMBL/GenBank/DDBJ whole genome shotgun (WGS) entry which is preliminary data.</text>
</comment>
<feature type="compositionally biased region" description="Basic and acidic residues" evidence="1">
    <location>
        <begin position="103"/>
        <end position="123"/>
    </location>
</feature>
<feature type="region of interest" description="Disordered" evidence="1">
    <location>
        <begin position="31"/>
        <end position="123"/>
    </location>
</feature>
<dbReference type="Proteomes" id="UP001066276">
    <property type="component" value="Chromosome 7"/>
</dbReference>
<reference evidence="2" key="1">
    <citation type="journal article" date="2022" name="bioRxiv">
        <title>Sequencing and chromosome-scale assembly of the giantPleurodeles waltlgenome.</title>
        <authorList>
            <person name="Brown T."/>
            <person name="Elewa A."/>
            <person name="Iarovenko S."/>
            <person name="Subramanian E."/>
            <person name="Araus A.J."/>
            <person name="Petzold A."/>
            <person name="Susuki M."/>
            <person name="Suzuki K.-i.T."/>
            <person name="Hayashi T."/>
            <person name="Toyoda A."/>
            <person name="Oliveira C."/>
            <person name="Osipova E."/>
            <person name="Leigh N.D."/>
            <person name="Simon A."/>
            <person name="Yun M.H."/>
        </authorList>
    </citation>
    <scope>NUCLEOTIDE SEQUENCE</scope>
    <source>
        <strain evidence="2">20211129_DDA</strain>
        <tissue evidence="2">Liver</tissue>
    </source>
</reference>
<gene>
    <name evidence="2" type="ORF">NDU88_008784</name>
</gene>
<organism evidence="2 3">
    <name type="scientific">Pleurodeles waltl</name>
    <name type="common">Iberian ribbed newt</name>
    <dbReference type="NCBI Taxonomy" id="8319"/>
    <lineage>
        <taxon>Eukaryota</taxon>
        <taxon>Metazoa</taxon>
        <taxon>Chordata</taxon>
        <taxon>Craniata</taxon>
        <taxon>Vertebrata</taxon>
        <taxon>Euteleostomi</taxon>
        <taxon>Amphibia</taxon>
        <taxon>Batrachia</taxon>
        <taxon>Caudata</taxon>
        <taxon>Salamandroidea</taxon>
        <taxon>Salamandridae</taxon>
        <taxon>Pleurodelinae</taxon>
        <taxon>Pleurodeles</taxon>
    </lineage>
</organism>
<feature type="compositionally biased region" description="Polar residues" evidence="1">
    <location>
        <begin position="58"/>
        <end position="69"/>
    </location>
</feature>
<name>A0AAV7PQ60_PLEWA</name>
<dbReference type="EMBL" id="JANPWB010000011">
    <property type="protein sequence ID" value="KAJ1130431.1"/>
    <property type="molecule type" value="Genomic_DNA"/>
</dbReference>
<evidence type="ECO:0000313" key="2">
    <source>
        <dbReference type="EMBL" id="KAJ1130431.1"/>
    </source>
</evidence>
<keyword evidence="3" id="KW-1185">Reference proteome</keyword>
<evidence type="ECO:0000256" key="1">
    <source>
        <dbReference type="SAM" id="MobiDB-lite"/>
    </source>
</evidence>
<protein>
    <submittedName>
        <fullName evidence="2">Uncharacterized protein</fullName>
    </submittedName>
</protein>
<proteinExistence type="predicted"/>
<evidence type="ECO:0000313" key="3">
    <source>
        <dbReference type="Proteomes" id="UP001066276"/>
    </source>
</evidence>
<feature type="compositionally biased region" description="Low complexity" evidence="1">
    <location>
        <begin position="135"/>
        <end position="153"/>
    </location>
</feature>
<dbReference type="AlphaFoldDB" id="A0AAV7PQ60"/>
<feature type="region of interest" description="Disordered" evidence="1">
    <location>
        <begin position="135"/>
        <end position="168"/>
    </location>
</feature>
<sequence length="168" mass="18326">MTQGYKDHEDRAEQGFAASRESGVSLGCRCIMDHSSAPSPPSDILDSSVATKKKRSGSPISRNGHQAQRSEILAERETVGDMDDTTTTLSTEGLQYVSPKLMAGDKEIEKSLKPPDWAKDGGDKFYSLAEESYLSKSGSSISSETGNISSSKEPTVQQQQRHRKRTKV</sequence>